<organism evidence="1 2">
    <name type="scientific">Pseudolactococcus piscium</name>
    <dbReference type="NCBI Taxonomy" id="1364"/>
    <lineage>
        <taxon>Bacteria</taxon>
        <taxon>Bacillati</taxon>
        <taxon>Bacillota</taxon>
        <taxon>Bacilli</taxon>
        <taxon>Lactobacillales</taxon>
        <taxon>Streptococcaceae</taxon>
        <taxon>Pseudolactococcus</taxon>
    </lineage>
</organism>
<proteinExistence type="predicted"/>
<sequence>MSNEITTEVLAKAINKIKKSVQNIAVGSPVFLELQNGKSEYKLIHKSASNDNNQLNAMAIAPVKADGKPDYDNVAVVYDGTNMGSLKGEVGKDGFLTAGQAYVGGLSGEYAAAEKFLAQTQARVAQNNGMITDVAGFSQAGGYMMKMAAEHGQVNGFKTTSFDDWGRNQFNTLTPNQQAWLLANPSMLARYQNDSFADNSGRDHSYRHVGAISGIGDHNTLSKYFDGDLLNLNRLADDGIFAPNMTKAQVEKAAKNWSKTHEDWYPFVSVSQRAKNRVEIYLETYGIYTTEKFSKQLIKLNQLKRVLFSSGGGLSTNEKIYLDSEAALIIAEEAKNEFKQATENILNVYRQGLQEIQEIWQRNVYQARQRGSMLTDWEIRDTQQMVNCNQQTILDETCQYYEKKISKVTRIETDFSLLISEIKTKIAEVVQRDRDLAGQIKGVLSS</sequence>
<dbReference type="Proteomes" id="UP000218282">
    <property type="component" value="Unassembled WGS sequence"/>
</dbReference>
<keyword evidence="2" id="KW-1185">Reference proteome</keyword>
<dbReference type="RefSeq" id="WP_245810480.1">
    <property type="nucleotide sequence ID" value="NZ_JXJW01000009.1"/>
</dbReference>
<comment type="caution">
    <text evidence="1">The sequence shown here is derived from an EMBL/GenBank/DDBJ whole genome shotgun (WGS) entry which is preliminary data.</text>
</comment>
<gene>
    <name evidence="1" type="ORF">RU86_GL002245</name>
</gene>
<dbReference type="AlphaFoldDB" id="A0A2A5RZY0"/>
<evidence type="ECO:0000313" key="2">
    <source>
        <dbReference type="Proteomes" id="UP000218282"/>
    </source>
</evidence>
<dbReference type="EMBL" id="JXJW01000009">
    <property type="protein sequence ID" value="PCS06802.1"/>
    <property type="molecule type" value="Genomic_DNA"/>
</dbReference>
<protein>
    <submittedName>
        <fullName evidence="1">Uncharacterized protein</fullName>
    </submittedName>
</protein>
<accession>A0A2A5RZY0</accession>
<evidence type="ECO:0000313" key="1">
    <source>
        <dbReference type="EMBL" id="PCS06802.1"/>
    </source>
</evidence>
<reference evidence="1 2" key="1">
    <citation type="submission" date="2014-12" db="EMBL/GenBank/DDBJ databases">
        <title>Draft genome sequences of 10 type strains of Lactococcus.</title>
        <authorList>
            <person name="Sun Z."/>
            <person name="Zhong Z."/>
            <person name="Liu W."/>
            <person name="Zhang W."/>
            <person name="Zhang H."/>
        </authorList>
    </citation>
    <scope>NUCLEOTIDE SEQUENCE [LARGE SCALE GENOMIC DNA]</scope>
    <source>
        <strain evidence="1 2">DSM 6634</strain>
    </source>
</reference>
<name>A0A2A5RZY0_9LACT</name>